<dbReference type="AlphaFoldDB" id="A0A0K1ENA8"/>
<gene>
    <name evidence="8" type="ORF">CMC5_065700</name>
</gene>
<feature type="compositionally biased region" description="Low complexity" evidence="5">
    <location>
        <begin position="528"/>
        <end position="538"/>
    </location>
</feature>
<name>A0A0K1ENA8_CHOCO</name>
<evidence type="ECO:0000313" key="8">
    <source>
        <dbReference type="EMBL" id="AKT42344.1"/>
    </source>
</evidence>
<dbReference type="OrthoDB" id="9801841at2"/>
<evidence type="ECO:0000313" key="9">
    <source>
        <dbReference type="Proteomes" id="UP000067626"/>
    </source>
</evidence>
<feature type="region of interest" description="Disordered" evidence="5">
    <location>
        <begin position="488"/>
        <end position="551"/>
    </location>
</feature>
<dbReference type="KEGG" id="ccro:CMC5_065700"/>
<feature type="transmembrane region" description="Helical" evidence="6">
    <location>
        <begin position="412"/>
        <end position="434"/>
    </location>
</feature>
<dbReference type="PROSITE" id="PS50011">
    <property type="entry name" value="PROTEIN_KINASE_DOM"/>
    <property type="match status" value="1"/>
</dbReference>
<keyword evidence="6" id="KW-1133">Transmembrane helix</keyword>
<evidence type="ECO:0000259" key="7">
    <source>
        <dbReference type="PROSITE" id="PS50011"/>
    </source>
</evidence>
<accession>A0A0K1ENA8</accession>
<organism evidence="8 9">
    <name type="scientific">Chondromyces crocatus</name>
    <dbReference type="NCBI Taxonomy" id="52"/>
    <lineage>
        <taxon>Bacteria</taxon>
        <taxon>Pseudomonadati</taxon>
        <taxon>Myxococcota</taxon>
        <taxon>Polyangia</taxon>
        <taxon>Polyangiales</taxon>
        <taxon>Polyangiaceae</taxon>
        <taxon>Chondromyces</taxon>
    </lineage>
</organism>
<dbReference type="Pfam" id="PF00069">
    <property type="entry name" value="Pkinase"/>
    <property type="match status" value="1"/>
</dbReference>
<dbReference type="GO" id="GO:0004674">
    <property type="term" value="F:protein serine/threonine kinase activity"/>
    <property type="evidence" value="ECO:0007669"/>
    <property type="project" value="TreeGrafter"/>
</dbReference>
<keyword evidence="4" id="KW-0067">ATP-binding</keyword>
<dbReference type="InterPro" id="IPR000719">
    <property type="entry name" value="Prot_kinase_dom"/>
</dbReference>
<evidence type="ECO:0000256" key="1">
    <source>
        <dbReference type="ARBA" id="ARBA00022679"/>
    </source>
</evidence>
<keyword evidence="2" id="KW-0547">Nucleotide-binding</keyword>
<dbReference type="EMBL" id="CP012159">
    <property type="protein sequence ID" value="AKT42344.1"/>
    <property type="molecule type" value="Genomic_DNA"/>
</dbReference>
<sequence length="551" mass="57700">MPQVKLLDPSDARRRLDRYELIGEIASGGMASVFLARLAGVGGFQRFIAIKRLHPHLANEREFIDMFLDEARLAAGIHSPHVVPILEIGTTDAGYYLVMEYIEGDTLARVLARSASRGNALSPSVVVRIMLDALVGLHAAHELLGPDGRPVSLVHRDCSPQNILIGVDGCTRLTDFGVARATSRLSSTRPDRMKGKLAYMSPEQAGGDALDRRSDLFAMGTVLWESLAGRRLFKGDSEGATLTRIMTEPIPRLRDANPEAAAALDEVCARALERYPEPRFQTAAEMAEALERAASESLPEGVASPRQVAAVMQELLGQEIAAQRESVRVWLQHESSGADLQLRSWGESSEGGRSIGTLSAGSSSVSKIIPVALPDEPPSGAREPSITPGSMAMTRQTSAVPMVAARRKGGRGWLAGIAVTVLALGGSGALWAGLGSSSTPTAVTETGASTPGHAVPPADAAEAVVPAVLRPPSEKGSAALLGEPVGAPSAEALTPQSIDRPAEAVRGAPSAPPIKAASPAPAPVRSNPVVPAKKAATEAPPPPSDMANPYR</sequence>
<dbReference type="Proteomes" id="UP000067626">
    <property type="component" value="Chromosome"/>
</dbReference>
<dbReference type="STRING" id="52.CMC5_065700"/>
<dbReference type="PATRIC" id="fig|52.7.peg.7219"/>
<protein>
    <recommendedName>
        <fullName evidence="7">Protein kinase domain-containing protein</fullName>
    </recommendedName>
</protein>
<dbReference type="RefSeq" id="WP_050433989.1">
    <property type="nucleotide sequence ID" value="NZ_CP012159.1"/>
</dbReference>
<feature type="transmembrane region" description="Helical" evidence="6">
    <location>
        <begin position="25"/>
        <end position="44"/>
    </location>
</feature>
<keyword evidence="6" id="KW-0812">Transmembrane</keyword>
<keyword evidence="1" id="KW-0808">Transferase</keyword>
<keyword evidence="9" id="KW-1185">Reference proteome</keyword>
<dbReference type="Gene3D" id="1.10.510.10">
    <property type="entry name" value="Transferase(Phosphotransferase) domain 1"/>
    <property type="match status" value="1"/>
</dbReference>
<proteinExistence type="predicted"/>
<dbReference type="PANTHER" id="PTHR43289">
    <property type="entry name" value="MITOGEN-ACTIVATED PROTEIN KINASE KINASE KINASE 20-RELATED"/>
    <property type="match status" value="1"/>
</dbReference>
<dbReference type="PANTHER" id="PTHR43289:SF6">
    <property type="entry name" value="SERINE_THREONINE-PROTEIN KINASE NEKL-3"/>
    <property type="match status" value="1"/>
</dbReference>
<evidence type="ECO:0000256" key="5">
    <source>
        <dbReference type="SAM" id="MobiDB-lite"/>
    </source>
</evidence>
<dbReference type="Gene3D" id="3.30.200.20">
    <property type="entry name" value="Phosphorylase Kinase, domain 1"/>
    <property type="match status" value="1"/>
</dbReference>
<evidence type="ECO:0000256" key="6">
    <source>
        <dbReference type="SAM" id="Phobius"/>
    </source>
</evidence>
<evidence type="ECO:0000256" key="2">
    <source>
        <dbReference type="ARBA" id="ARBA00022741"/>
    </source>
</evidence>
<evidence type="ECO:0000256" key="4">
    <source>
        <dbReference type="ARBA" id="ARBA00022840"/>
    </source>
</evidence>
<reference evidence="8 9" key="1">
    <citation type="submission" date="2015-07" db="EMBL/GenBank/DDBJ databases">
        <title>Genome analysis of myxobacterium Chondromyces crocatus Cm c5 reveals a high potential for natural compound synthesis and the genetic basis for the loss of fruiting body formation.</title>
        <authorList>
            <person name="Zaburannyi N."/>
            <person name="Bunk B."/>
            <person name="Maier J."/>
            <person name="Overmann J."/>
            <person name="Mueller R."/>
        </authorList>
    </citation>
    <scope>NUCLEOTIDE SEQUENCE [LARGE SCALE GENOMIC DNA]</scope>
    <source>
        <strain evidence="8 9">Cm c5</strain>
    </source>
</reference>
<dbReference type="InterPro" id="IPR011009">
    <property type="entry name" value="Kinase-like_dom_sf"/>
</dbReference>
<feature type="domain" description="Protein kinase" evidence="7">
    <location>
        <begin position="19"/>
        <end position="291"/>
    </location>
</feature>
<keyword evidence="3" id="KW-0418">Kinase</keyword>
<evidence type="ECO:0000256" key="3">
    <source>
        <dbReference type="ARBA" id="ARBA00022777"/>
    </source>
</evidence>
<dbReference type="CDD" id="cd14014">
    <property type="entry name" value="STKc_PknB_like"/>
    <property type="match status" value="1"/>
</dbReference>
<keyword evidence="6" id="KW-0472">Membrane</keyword>
<dbReference type="GO" id="GO:0005524">
    <property type="term" value="F:ATP binding"/>
    <property type="evidence" value="ECO:0007669"/>
    <property type="project" value="UniProtKB-KW"/>
</dbReference>
<dbReference type="SUPFAM" id="SSF56112">
    <property type="entry name" value="Protein kinase-like (PK-like)"/>
    <property type="match status" value="1"/>
</dbReference>